<dbReference type="InterPro" id="IPR010514">
    <property type="entry name" value="COX_ARM"/>
</dbReference>
<evidence type="ECO:0000256" key="12">
    <source>
        <dbReference type="ARBA" id="ARBA00023139"/>
    </source>
</evidence>
<evidence type="ECO:0000256" key="3">
    <source>
        <dbReference type="ARBA" id="ARBA00022448"/>
    </source>
</evidence>
<dbReference type="GO" id="GO:0005507">
    <property type="term" value="F:copper ion binding"/>
    <property type="evidence" value="ECO:0007669"/>
    <property type="project" value="InterPro"/>
</dbReference>
<keyword evidence="8 14" id="KW-0249">Electron transport</keyword>
<dbReference type="EMBL" id="PPCN01000004">
    <property type="protein sequence ID" value="POF31594.1"/>
    <property type="molecule type" value="Genomic_DNA"/>
</dbReference>
<keyword evidence="12" id="KW-0564">Palmitate</keyword>
<keyword evidence="19" id="KW-1185">Reference proteome</keyword>
<dbReference type="PANTHER" id="PTHR22888:SF18">
    <property type="entry name" value="CYTOCHROME BO(3) UBIQUINOL OXIDASE SUBUNIT 2"/>
    <property type="match status" value="1"/>
</dbReference>
<dbReference type="RefSeq" id="WP_103222514.1">
    <property type="nucleotide sequence ID" value="NZ_PPCN01000004.1"/>
</dbReference>
<comment type="subcellular location">
    <subcellularLocation>
        <location evidence="1">Cell membrane</location>
        <topology evidence="1">Multi-pass membrane protein</topology>
    </subcellularLocation>
</comment>
<dbReference type="GO" id="GO:0004129">
    <property type="term" value="F:cytochrome-c oxidase activity"/>
    <property type="evidence" value="ECO:0007669"/>
    <property type="project" value="UniProtKB-UniRule"/>
</dbReference>
<evidence type="ECO:0000256" key="1">
    <source>
        <dbReference type="ARBA" id="ARBA00004651"/>
    </source>
</evidence>
<dbReference type="GO" id="GO:0005886">
    <property type="term" value="C:plasma membrane"/>
    <property type="evidence" value="ECO:0007669"/>
    <property type="project" value="UniProtKB-SubCell"/>
</dbReference>
<dbReference type="Proteomes" id="UP000236959">
    <property type="component" value="Unassembled WGS sequence"/>
</dbReference>
<dbReference type="NCBIfam" id="TIGR01433">
    <property type="entry name" value="CyoA"/>
    <property type="match status" value="1"/>
</dbReference>
<dbReference type="InterPro" id="IPR006333">
    <property type="entry name" value="Cyt_o_ubiquinol_oxidase_su2"/>
</dbReference>
<comment type="similarity">
    <text evidence="2 14">Belongs to the cytochrome c oxidase subunit 2 family.</text>
</comment>
<dbReference type="Pfam" id="PF06481">
    <property type="entry name" value="COX_ARM"/>
    <property type="match status" value="1"/>
</dbReference>
<keyword evidence="10 14" id="KW-0560">Oxidoreductase</keyword>
<dbReference type="PROSITE" id="PS50999">
    <property type="entry name" value="COX2_TM"/>
    <property type="match status" value="1"/>
</dbReference>
<evidence type="ECO:0000256" key="8">
    <source>
        <dbReference type="ARBA" id="ARBA00022982"/>
    </source>
</evidence>
<dbReference type="SUPFAM" id="SSF49503">
    <property type="entry name" value="Cupredoxins"/>
    <property type="match status" value="1"/>
</dbReference>
<evidence type="ECO:0000259" key="16">
    <source>
        <dbReference type="PROSITE" id="PS50857"/>
    </source>
</evidence>
<dbReference type="PROSITE" id="PS50857">
    <property type="entry name" value="COX2_CUA"/>
    <property type="match status" value="1"/>
</dbReference>
<dbReference type="SUPFAM" id="SSF81464">
    <property type="entry name" value="Cytochrome c oxidase subunit II-like, transmembrane region"/>
    <property type="match status" value="1"/>
</dbReference>
<comment type="caution">
    <text evidence="18">The sequence shown here is derived from an EMBL/GenBank/DDBJ whole genome shotgun (WGS) entry which is preliminary data.</text>
</comment>
<dbReference type="GO" id="GO:0042773">
    <property type="term" value="P:ATP synthesis coupled electron transport"/>
    <property type="evidence" value="ECO:0007669"/>
    <property type="project" value="TreeGrafter"/>
</dbReference>
<keyword evidence="5 14" id="KW-0679">Respiratory chain</keyword>
<evidence type="ECO:0000256" key="2">
    <source>
        <dbReference type="ARBA" id="ARBA00007866"/>
    </source>
</evidence>
<dbReference type="InterPro" id="IPR045187">
    <property type="entry name" value="CcO_II"/>
</dbReference>
<dbReference type="PIRSF" id="PIRSF000292">
    <property type="entry name" value="Ubi_od_II"/>
    <property type="match status" value="1"/>
</dbReference>
<evidence type="ECO:0000256" key="14">
    <source>
        <dbReference type="PIRNR" id="PIRNR000292"/>
    </source>
</evidence>
<dbReference type="InterPro" id="IPR036257">
    <property type="entry name" value="Cyt_c_oxidase_su2_TM_sf"/>
</dbReference>
<keyword evidence="9 15" id="KW-1133">Transmembrane helix</keyword>
<evidence type="ECO:0000313" key="19">
    <source>
        <dbReference type="Proteomes" id="UP000236959"/>
    </source>
</evidence>
<dbReference type="Gene3D" id="1.10.287.90">
    <property type="match status" value="1"/>
</dbReference>
<keyword evidence="13" id="KW-0449">Lipoprotein</keyword>
<dbReference type="GO" id="GO:0016682">
    <property type="term" value="F:oxidoreductase activity, acting on diphenols and related substances as donors, oxygen as acceptor"/>
    <property type="evidence" value="ECO:0007669"/>
    <property type="project" value="InterPro"/>
</dbReference>
<feature type="domain" description="Cytochrome oxidase subunit II copper A binding" evidence="16">
    <location>
        <begin position="134"/>
        <end position="246"/>
    </location>
</feature>
<name>A0A2S3UV88_9HYPH</name>
<dbReference type="CDD" id="cd04212">
    <property type="entry name" value="CuRO_UO_II"/>
    <property type="match status" value="1"/>
</dbReference>
<dbReference type="OrthoDB" id="9783445at2"/>
<protein>
    <recommendedName>
        <fullName evidence="14">Ubiquinol oxidase subunit 2</fullName>
    </recommendedName>
</protein>
<evidence type="ECO:0000313" key="18">
    <source>
        <dbReference type="EMBL" id="POF31594.1"/>
    </source>
</evidence>
<keyword evidence="11 14" id="KW-0472">Membrane</keyword>
<feature type="domain" description="Cytochrome oxidase subunit II transmembrane region profile" evidence="17">
    <location>
        <begin position="33"/>
        <end position="128"/>
    </location>
</feature>
<dbReference type="InterPro" id="IPR011759">
    <property type="entry name" value="Cyt_c_oxidase_su2_TM_dom"/>
</dbReference>
<evidence type="ECO:0000256" key="10">
    <source>
        <dbReference type="ARBA" id="ARBA00023002"/>
    </source>
</evidence>
<dbReference type="InterPro" id="IPR034227">
    <property type="entry name" value="CuRO_UO_II"/>
</dbReference>
<sequence length="309" mass="33847">MIEANSGRSVRRSSRPLAVVLLLAAGSLLQGCALSDAPVLFPKGPIALAERDLLFTAFAIMMIVAIPAIVLTLFFAWRYRKRKNGAVYMPDWDGSWIVEAVVWLVPGAIVVVLGTLVWTRTHEFDPYKPLVSDKPAFRVQAVALDWKWLFVYPELGIASVNELAFPADRPLSIEITSDTVMNSLMIPALGGQIYAMAGMRSELNLLADGPGVFTGRNTMYSGGGFSDQHFKAHALNESDFTAWKEKVAASPGVLDAKTYLELHKKSVANPVSYYSSTEAKLFEIILRKYAPIMGPYESEAAELICRGAA</sequence>
<dbReference type="InterPro" id="IPR002429">
    <property type="entry name" value="CcO_II-like_C"/>
</dbReference>
<keyword evidence="4 14" id="KW-1003">Cell membrane</keyword>
<evidence type="ECO:0000256" key="11">
    <source>
        <dbReference type="ARBA" id="ARBA00023136"/>
    </source>
</evidence>
<evidence type="ECO:0000256" key="6">
    <source>
        <dbReference type="ARBA" id="ARBA00022692"/>
    </source>
</evidence>
<evidence type="ECO:0000256" key="15">
    <source>
        <dbReference type="SAM" id="Phobius"/>
    </source>
</evidence>
<keyword evidence="6 15" id="KW-0812">Transmembrane</keyword>
<feature type="transmembrane region" description="Helical" evidence="15">
    <location>
        <begin position="96"/>
        <end position="118"/>
    </location>
</feature>
<evidence type="ECO:0000256" key="4">
    <source>
        <dbReference type="ARBA" id="ARBA00022475"/>
    </source>
</evidence>
<evidence type="ECO:0000256" key="7">
    <source>
        <dbReference type="ARBA" id="ARBA00022729"/>
    </source>
</evidence>
<keyword evidence="7" id="KW-0732">Signal</keyword>
<dbReference type="InterPro" id="IPR008972">
    <property type="entry name" value="Cupredoxin"/>
</dbReference>
<reference evidence="18 19" key="1">
    <citation type="submission" date="2018-01" db="EMBL/GenBank/DDBJ databases">
        <title>Genomic Encyclopedia of Archaeal and Bacterial Type Strains, Phase II (KMG-II): from individual species to whole genera.</title>
        <authorList>
            <person name="Goeker M."/>
        </authorList>
    </citation>
    <scope>NUCLEOTIDE SEQUENCE [LARGE SCALE GENOMIC DNA]</scope>
    <source>
        <strain evidence="18 19">DSM 17023</strain>
    </source>
</reference>
<feature type="transmembrane region" description="Helical" evidence="15">
    <location>
        <begin position="54"/>
        <end position="76"/>
    </location>
</feature>
<proteinExistence type="inferred from homology"/>
<dbReference type="GO" id="GO:0009486">
    <property type="term" value="F:cytochrome bo3 ubiquinol oxidase activity"/>
    <property type="evidence" value="ECO:0007669"/>
    <property type="project" value="InterPro"/>
</dbReference>
<keyword evidence="3 14" id="KW-0813">Transport</keyword>
<gene>
    <name evidence="18" type="ORF">CLV41_104163</name>
</gene>
<dbReference type="AlphaFoldDB" id="A0A2S3UV88"/>
<organism evidence="18 19">
    <name type="scientific">Roseibium marinum</name>
    <dbReference type="NCBI Taxonomy" id="281252"/>
    <lineage>
        <taxon>Bacteria</taxon>
        <taxon>Pseudomonadati</taxon>
        <taxon>Pseudomonadota</taxon>
        <taxon>Alphaproteobacteria</taxon>
        <taxon>Hyphomicrobiales</taxon>
        <taxon>Stappiaceae</taxon>
        <taxon>Roseibium</taxon>
    </lineage>
</organism>
<evidence type="ECO:0000256" key="13">
    <source>
        <dbReference type="ARBA" id="ARBA00023288"/>
    </source>
</evidence>
<evidence type="ECO:0000256" key="5">
    <source>
        <dbReference type="ARBA" id="ARBA00022660"/>
    </source>
</evidence>
<dbReference type="Gene3D" id="2.60.40.420">
    <property type="entry name" value="Cupredoxins - blue copper proteins"/>
    <property type="match status" value="1"/>
</dbReference>
<dbReference type="PANTHER" id="PTHR22888">
    <property type="entry name" value="CYTOCHROME C OXIDASE, SUBUNIT II"/>
    <property type="match status" value="1"/>
</dbReference>
<evidence type="ECO:0000256" key="9">
    <source>
        <dbReference type="ARBA" id="ARBA00022989"/>
    </source>
</evidence>
<accession>A0A2S3UV88</accession>
<evidence type="ECO:0000259" key="17">
    <source>
        <dbReference type="PROSITE" id="PS50999"/>
    </source>
</evidence>